<protein>
    <submittedName>
        <fullName evidence="1">Uncharacterized protein</fullName>
    </submittedName>
</protein>
<organism evidence="1 2">
    <name type="scientific">Rhodovulum adriaticum</name>
    <name type="common">Rhodopseudomonas adriatica</name>
    <dbReference type="NCBI Taxonomy" id="35804"/>
    <lineage>
        <taxon>Bacteria</taxon>
        <taxon>Pseudomonadati</taxon>
        <taxon>Pseudomonadota</taxon>
        <taxon>Alphaproteobacteria</taxon>
        <taxon>Rhodobacterales</taxon>
        <taxon>Paracoccaceae</taxon>
        <taxon>Rhodovulum</taxon>
    </lineage>
</organism>
<comment type="caution">
    <text evidence="1">The sequence shown here is derived from an EMBL/GenBank/DDBJ whole genome shotgun (WGS) entry which is preliminary data.</text>
</comment>
<dbReference type="AlphaFoldDB" id="A0A4R2NWT4"/>
<evidence type="ECO:0000313" key="2">
    <source>
        <dbReference type="Proteomes" id="UP000295733"/>
    </source>
</evidence>
<keyword evidence="2" id="KW-1185">Reference proteome</keyword>
<proteinExistence type="predicted"/>
<sequence length="157" mass="17534">MRKTTMVATSLGGEVEVLDYPPFFGVDRHAPNVESAMKHVTHFQLATRSKVDRATARVALIKAGVPATGPFASRRYSLEDSVQNMCRKPFPACVWNLRVQHRGKSFLMGCLRLNVGTVREHFEMYRAILAKAIYAGDQEIIADHTAFLLATRKGVED</sequence>
<reference evidence="1 2" key="1">
    <citation type="submission" date="2019-03" db="EMBL/GenBank/DDBJ databases">
        <title>Genomic Encyclopedia of Type Strains, Phase IV (KMG-IV): sequencing the most valuable type-strain genomes for metagenomic binning, comparative biology and taxonomic classification.</title>
        <authorList>
            <person name="Goeker M."/>
        </authorList>
    </citation>
    <scope>NUCLEOTIDE SEQUENCE [LARGE SCALE GENOMIC DNA]</scope>
    <source>
        <strain evidence="1 2">DSM 2781</strain>
    </source>
</reference>
<accession>A0A4R2NWT4</accession>
<evidence type="ECO:0000313" key="1">
    <source>
        <dbReference type="EMBL" id="TCP26064.1"/>
    </source>
</evidence>
<gene>
    <name evidence="1" type="ORF">EV656_10225</name>
</gene>
<dbReference type="EMBL" id="SLXL01000002">
    <property type="protein sequence ID" value="TCP26064.1"/>
    <property type="molecule type" value="Genomic_DNA"/>
</dbReference>
<dbReference type="Proteomes" id="UP000295733">
    <property type="component" value="Unassembled WGS sequence"/>
</dbReference>
<name>A0A4R2NWT4_RHOAD</name>